<accession>A0A917EBP3</accession>
<name>A0A917EBP3_9SPHN</name>
<keyword evidence="3" id="KW-1185">Reference proteome</keyword>
<evidence type="ECO:0000313" key="3">
    <source>
        <dbReference type="Proteomes" id="UP000635071"/>
    </source>
</evidence>
<reference evidence="2" key="2">
    <citation type="submission" date="2020-09" db="EMBL/GenBank/DDBJ databases">
        <authorList>
            <person name="Sun Q."/>
            <person name="Zhou Y."/>
        </authorList>
    </citation>
    <scope>NUCLEOTIDE SEQUENCE</scope>
    <source>
        <strain evidence="2">CGMCC 1.15519</strain>
    </source>
</reference>
<protein>
    <submittedName>
        <fullName evidence="2">Uncharacterized protein</fullName>
    </submittedName>
</protein>
<dbReference type="Proteomes" id="UP000635071">
    <property type="component" value="Unassembled WGS sequence"/>
</dbReference>
<comment type="caution">
    <text evidence="2">The sequence shown here is derived from an EMBL/GenBank/DDBJ whole genome shotgun (WGS) entry which is preliminary data.</text>
</comment>
<dbReference type="PROSITE" id="PS51257">
    <property type="entry name" value="PROKAR_LIPOPROTEIN"/>
    <property type="match status" value="1"/>
</dbReference>
<sequence>MNRLALIALLALAACGKQGGLTPVPPRPAPLQASDAIRPATPTEMLVLPPQSLPNRVDDPLLRSQDRPDDRFNLPPPGTR</sequence>
<evidence type="ECO:0000313" key="2">
    <source>
        <dbReference type="EMBL" id="GGE19123.1"/>
    </source>
</evidence>
<evidence type="ECO:0000256" key="1">
    <source>
        <dbReference type="SAM" id="MobiDB-lite"/>
    </source>
</evidence>
<dbReference type="EMBL" id="BMJM01000011">
    <property type="protein sequence ID" value="GGE19123.1"/>
    <property type="molecule type" value="Genomic_DNA"/>
</dbReference>
<proteinExistence type="predicted"/>
<dbReference type="AlphaFoldDB" id="A0A917EBP3"/>
<dbReference type="RefSeq" id="WP_188763618.1">
    <property type="nucleotide sequence ID" value="NZ_BMJM01000011.1"/>
</dbReference>
<gene>
    <name evidence="2" type="ORF">GCM10011529_27050</name>
</gene>
<feature type="compositionally biased region" description="Basic and acidic residues" evidence="1">
    <location>
        <begin position="56"/>
        <end position="72"/>
    </location>
</feature>
<reference evidence="2" key="1">
    <citation type="journal article" date="2014" name="Int. J. Syst. Evol. Microbiol.">
        <title>Complete genome sequence of Corynebacterium casei LMG S-19264T (=DSM 44701T), isolated from a smear-ripened cheese.</title>
        <authorList>
            <consortium name="US DOE Joint Genome Institute (JGI-PGF)"/>
            <person name="Walter F."/>
            <person name="Albersmeier A."/>
            <person name="Kalinowski J."/>
            <person name="Ruckert C."/>
        </authorList>
    </citation>
    <scope>NUCLEOTIDE SEQUENCE</scope>
    <source>
        <strain evidence="2">CGMCC 1.15519</strain>
    </source>
</reference>
<organism evidence="2 3">
    <name type="scientific">Sandarakinorhabdus glacialis</name>
    <dbReference type="NCBI Taxonomy" id="1614636"/>
    <lineage>
        <taxon>Bacteria</taxon>
        <taxon>Pseudomonadati</taxon>
        <taxon>Pseudomonadota</taxon>
        <taxon>Alphaproteobacteria</taxon>
        <taxon>Sphingomonadales</taxon>
        <taxon>Sphingosinicellaceae</taxon>
        <taxon>Sandarakinorhabdus</taxon>
    </lineage>
</organism>
<feature type="region of interest" description="Disordered" evidence="1">
    <location>
        <begin position="43"/>
        <end position="80"/>
    </location>
</feature>